<organism evidence="2 3">
    <name type="scientific">Henosepilachna vigintioctopunctata</name>
    <dbReference type="NCBI Taxonomy" id="420089"/>
    <lineage>
        <taxon>Eukaryota</taxon>
        <taxon>Metazoa</taxon>
        <taxon>Ecdysozoa</taxon>
        <taxon>Arthropoda</taxon>
        <taxon>Hexapoda</taxon>
        <taxon>Insecta</taxon>
        <taxon>Pterygota</taxon>
        <taxon>Neoptera</taxon>
        <taxon>Endopterygota</taxon>
        <taxon>Coleoptera</taxon>
        <taxon>Polyphaga</taxon>
        <taxon>Cucujiformia</taxon>
        <taxon>Coccinelloidea</taxon>
        <taxon>Coccinellidae</taxon>
        <taxon>Epilachninae</taxon>
        <taxon>Epilachnini</taxon>
        <taxon>Henosepilachna</taxon>
    </lineage>
</organism>
<reference evidence="2 3" key="1">
    <citation type="submission" date="2023-03" db="EMBL/GenBank/DDBJ databases">
        <title>Genome insight into feeding habits of ladybird beetles.</title>
        <authorList>
            <person name="Li H.-S."/>
            <person name="Huang Y.-H."/>
            <person name="Pang H."/>
        </authorList>
    </citation>
    <scope>NUCLEOTIDE SEQUENCE [LARGE SCALE GENOMIC DNA]</scope>
    <source>
        <strain evidence="2">SYSU_2023b</strain>
        <tissue evidence="2">Whole body</tissue>
    </source>
</reference>
<accession>A0AAW1VCU0</accession>
<gene>
    <name evidence="2" type="ORF">WA026_008994</name>
</gene>
<evidence type="ECO:0000313" key="2">
    <source>
        <dbReference type="EMBL" id="KAK9890193.1"/>
    </source>
</evidence>
<evidence type="ECO:0000313" key="3">
    <source>
        <dbReference type="Proteomes" id="UP001431783"/>
    </source>
</evidence>
<dbReference type="EMBL" id="JARQZJ010000124">
    <property type="protein sequence ID" value="KAK9890193.1"/>
    <property type="molecule type" value="Genomic_DNA"/>
</dbReference>
<name>A0AAW1VCU0_9CUCU</name>
<sequence length="73" mass="8112">MDIRNSTFPYLSKKHERKASCSRMQLTHMKGHSGSKSSEGRTPPLHGYVNEVQQIINGQAAEGLLISIMANRS</sequence>
<dbReference type="AlphaFoldDB" id="A0AAW1VCU0"/>
<keyword evidence="3" id="KW-1185">Reference proteome</keyword>
<feature type="region of interest" description="Disordered" evidence="1">
    <location>
        <begin position="25"/>
        <end position="45"/>
    </location>
</feature>
<dbReference type="Proteomes" id="UP001431783">
    <property type="component" value="Unassembled WGS sequence"/>
</dbReference>
<protein>
    <submittedName>
        <fullName evidence="2">Uncharacterized protein</fullName>
    </submittedName>
</protein>
<evidence type="ECO:0000256" key="1">
    <source>
        <dbReference type="SAM" id="MobiDB-lite"/>
    </source>
</evidence>
<proteinExistence type="predicted"/>
<comment type="caution">
    <text evidence="2">The sequence shown here is derived from an EMBL/GenBank/DDBJ whole genome shotgun (WGS) entry which is preliminary data.</text>
</comment>
<feature type="non-terminal residue" evidence="2">
    <location>
        <position position="73"/>
    </location>
</feature>